<dbReference type="InterPro" id="IPR039740">
    <property type="entry name" value="CNOT10"/>
</dbReference>
<sequence>MEASEVGSSAAGASLSQQQQQLQQDEVRSLSSSPVAGQANDAARLFQAQRYTECLAILQQLLQKKEDDPKVLHNIAVVEYYRDGCTDPQKLLDVLAKVKIFAERPSPLHLGLLCVGRSEELARAAEEQLEGLGTPSASISVAARANASASATATQVQTPTATVVGMGGDGVTYTEDYDTSIPTLNTAVILYHLQQYAAALAVLEPLYLNIEPIDEAAALRVCLLMLDITLESGQPGKAAAALQTMEKTFGYSLSPAEGGASTQSQPLPQTQLLNTVGTGLSMSYSNSALSSGALSSLVTSQIGELGLTRTSSEEVLDEEALSLSLDVEASQGIRSSSPVPMSSGISVPNVEKVLPAPVMDLKLMLHLYKVRLLLLTRNLKATKREVKFALNLSRDHLTALLLKAQLEYSRANYRKAIKILTTCSSRVEAGRTALFLSNLGCIHHQLGKDQTAAVYFRKALVANAATIKESPLKLNTFSQDKSLAILYNAGLQQLICGNPLLAACCFQEAASLYYNQPLLWLRLAECCILALEKGLLEPNVEGVIGKRDDIKVSVIGEGKWRRVVLPAGSLTPTASTKGLQLEPGRSEEEGNSEQTSPNVERSLLPGRQHKLSMLYARQCLQMALHLLDKRDAKAAEIAAAVAAEASEIKEGEDTTSAQGQKNGICDKKGNANNGPSGTGSQVSPSGDGKESKGTSGTSGTITAAIAAYEEEKKKEQILIRQSVLTDLAYVELCLQNPLQALKATTTLLSQPDCSQMCTFLGRMYAAEALCLLDRPREAADHLSVCLVESSGVDQSSVGGEDDGPKWKSGDNSEASGDGDDAVSISPYAVVSGALPDSLNVSKMTGSRARASLYVNLAAVQVMQGDLSQAQQWASQAVALAPANPLAILAVVYVELLRGQREEALSMLKHCRHLCVVSPNKVLWQRD</sequence>
<dbReference type="GO" id="GO:0017148">
    <property type="term" value="P:negative regulation of translation"/>
    <property type="evidence" value="ECO:0007669"/>
    <property type="project" value="TreeGrafter"/>
</dbReference>
<dbReference type="SMART" id="SM00028">
    <property type="entry name" value="TPR"/>
    <property type="match status" value="3"/>
</dbReference>
<name>A0A176VK55_MARPO</name>
<evidence type="ECO:0000256" key="2">
    <source>
        <dbReference type="PROSITE-ProRule" id="PRU00339"/>
    </source>
</evidence>
<feature type="region of interest" description="Disordered" evidence="3">
    <location>
        <begin position="1"/>
        <end position="34"/>
    </location>
</feature>
<accession>A0A176VK55</accession>
<dbReference type="AlphaFoldDB" id="A0A176VK55"/>
<dbReference type="Gene3D" id="1.25.40.10">
    <property type="entry name" value="Tetratricopeptide repeat domain"/>
    <property type="match status" value="2"/>
</dbReference>
<evidence type="ECO:0008006" key="6">
    <source>
        <dbReference type="Google" id="ProtNLM"/>
    </source>
</evidence>
<feature type="compositionally biased region" description="Low complexity" evidence="3">
    <location>
        <begin position="7"/>
        <end position="24"/>
    </location>
</feature>
<dbReference type="GO" id="GO:0030014">
    <property type="term" value="C:CCR4-NOT complex"/>
    <property type="evidence" value="ECO:0007669"/>
    <property type="project" value="InterPro"/>
</dbReference>
<feature type="repeat" description="TPR" evidence="2">
    <location>
        <begin position="850"/>
        <end position="883"/>
    </location>
</feature>
<evidence type="ECO:0000256" key="3">
    <source>
        <dbReference type="SAM" id="MobiDB-lite"/>
    </source>
</evidence>
<comment type="caution">
    <text evidence="4">The sequence shown here is derived from an EMBL/GenBank/DDBJ whole genome shotgun (WGS) entry which is preliminary data.</text>
</comment>
<protein>
    <recommendedName>
        <fullName evidence="6">CCR4-NOT transcription complex subunit 10</fullName>
    </recommendedName>
</protein>
<proteinExistence type="inferred from homology"/>
<dbReference type="PANTHER" id="PTHR12979">
    <property type="entry name" value="CCR4-NOT TRANSCRIPTION COMPLEX SUBUNIT 10"/>
    <property type="match status" value="1"/>
</dbReference>
<dbReference type="SUPFAM" id="SSF48452">
    <property type="entry name" value="TPR-like"/>
    <property type="match status" value="1"/>
</dbReference>
<dbReference type="InterPro" id="IPR011990">
    <property type="entry name" value="TPR-like_helical_dom_sf"/>
</dbReference>
<dbReference type="Proteomes" id="UP000077202">
    <property type="component" value="Unassembled WGS sequence"/>
</dbReference>
<dbReference type="GO" id="GO:0006402">
    <property type="term" value="P:mRNA catabolic process"/>
    <property type="evidence" value="ECO:0007669"/>
    <property type="project" value="TreeGrafter"/>
</dbReference>
<evidence type="ECO:0000313" key="4">
    <source>
        <dbReference type="EMBL" id="OAE21270.1"/>
    </source>
</evidence>
<dbReference type="PROSITE" id="PS50005">
    <property type="entry name" value="TPR"/>
    <property type="match status" value="1"/>
</dbReference>
<gene>
    <name evidence="4" type="ORF">AXG93_868s1070</name>
</gene>
<dbReference type="PANTHER" id="PTHR12979:SF5">
    <property type="entry name" value="CCR4-NOT TRANSCRIPTION COMPLEX SUBUNIT 10"/>
    <property type="match status" value="1"/>
</dbReference>
<feature type="region of interest" description="Disordered" evidence="3">
    <location>
        <begin position="792"/>
        <end position="820"/>
    </location>
</feature>
<organism evidence="4 5">
    <name type="scientific">Marchantia polymorpha subsp. ruderalis</name>
    <dbReference type="NCBI Taxonomy" id="1480154"/>
    <lineage>
        <taxon>Eukaryota</taxon>
        <taxon>Viridiplantae</taxon>
        <taxon>Streptophyta</taxon>
        <taxon>Embryophyta</taxon>
        <taxon>Marchantiophyta</taxon>
        <taxon>Marchantiopsida</taxon>
        <taxon>Marchantiidae</taxon>
        <taxon>Marchantiales</taxon>
        <taxon>Marchantiaceae</taxon>
        <taxon>Marchantia</taxon>
    </lineage>
</organism>
<comment type="similarity">
    <text evidence="1">Belongs to the CNOT10 family.</text>
</comment>
<evidence type="ECO:0000256" key="1">
    <source>
        <dbReference type="ARBA" id="ARBA00010080"/>
    </source>
</evidence>
<evidence type="ECO:0000313" key="5">
    <source>
        <dbReference type="Proteomes" id="UP000077202"/>
    </source>
</evidence>
<dbReference type="InterPro" id="IPR019734">
    <property type="entry name" value="TPR_rpt"/>
</dbReference>
<feature type="region of interest" description="Disordered" evidence="3">
    <location>
        <begin position="574"/>
        <end position="604"/>
    </location>
</feature>
<keyword evidence="5" id="KW-1185">Reference proteome</keyword>
<feature type="compositionally biased region" description="Polar residues" evidence="3">
    <location>
        <begin position="670"/>
        <end position="684"/>
    </location>
</feature>
<feature type="region of interest" description="Disordered" evidence="3">
    <location>
        <begin position="644"/>
        <end position="698"/>
    </location>
</feature>
<reference evidence="4" key="1">
    <citation type="submission" date="2016-03" db="EMBL/GenBank/DDBJ databases">
        <title>Mechanisms controlling the formation of the plant cell surface in tip-growing cells are functionally conserved among land plants.</title>
        <authorList>
            <person name="Honkanen S."/>
            <person name="Jones V.A."/>
            <person name="Morieri G."/>
            <person name="Champion C."/>
            <person name="Hetherington A.J."/>
            <person name="Kelly S."/>
            <person name="Saint-Marcoux D."/>
            <person name="Proust H."/>
            <person name="Prescott H."/>
            <person name="Dolan L."/>
        </authorList>
    </citation>
    <scope>NUCLEOTIDE SEQUENCE [LARGE SCALE GENOMIC DNA]</scope>
    <source>
        <tissue evidence="4">Whole gametophyte</tissue>
    </source>
</reference>
<keyword evidence="2" id="KW-0802">TPR repeat</keyword>
<dbReference type="EMBL" id="LVLJ01003476">
    <property type="protein sequence ID" value="OAE21270.1"/>
    <property type="molecule type" value="Genomic_DNA"/>
</dbReference>